<gene>
    <name evidence="4" type="ORF">HG543_44575</name>
</gene>
<dbReference type="Gene3D" id="2.120.10.70">
    <property type="entry name" value="Fucose-specific lectin"/>
    <property type="match status" value="1"/>
</dbReference>
<dbReference type="InterPro" id="IPR023296">
    <property type="entry name" value="Glyco_hydro_beta-prop_sf"/>
</dbReference>
<evidence type="ECO:0000313" key="4">
    <source>
        <dbReference type="EMBL" id="NMO21881.1"/>
    </source>
</evidence>
<keyword evidence="5" id="KW-1185">Reference proteome</keyword>
<protein>
    <submittedName>
        <fullName evidence="4">Ig-like domain-containing protein</fullName>
    </submittedName>
</protein>
<dbReference type="Pfam" id="PF13205">
    <property type="entry name" value="Big_5"/>
    <property type="match status" value="1"/>
</dbReference>
<keyword evidence="1 2" id="KW-0732">Signal</keyword>
<dbReference type="AlphaFoldDB" id="A0A848LW70"/>
<feature type="domain" description="SbsA Ig-like" evidence="3">
    <location>
        <begin position="152"/>
        <end position="225"/>
    </location>
</feature>
<dbReference type="Proteomes" id="UP000518300">
    <property type="component" value="Unassembled WGS sequence"/>
</dbReference>
<sequence length="599" mass="66785">MKPRLSRHPWMALLLCTALGPIACEPLKQEPDPLPPPKEEPTPIELRVSVATDAPAYCREGTWPVSVSVEGGTPEQVELDVGGGIREVLTPPFQYTLDCATHGEGPVSLKATAWARGRSFVSPSASVVVDRTPPQLATWLQRWQTYPSMDMPLEFFFSEPLLPESLQATPFQIRDGNGFSVAYQTVLSEDGKVLRVEPTAPLRPPVTLNITLTQTNMTDRAGNPFKVGDVLSLEQRVSYWPFTQVGAALSQEHVEFVAFALDWRRPARQVVVFIEWPDTEELAVARWDGETGAWERFPPPREPEARSVTPTRAQVEVTSRGEVVLAWTEEGFSGKALLHVTRYDGTSWTRMGAPIATESEIAAYQIAVAHDGTPTLVYRDNEGELRVMRWTGSSWEFLGGPLSANPRVRTLASRPAIAVDGNTVVVAWAEAAPEGPGAYVHVARYENGSWSFLGQPLRGWDNGYAECVDISLRASGPHVAWMEYFEYPRAGSVYYSQLTSDSQTGYYWKTPEPLQEVLPFEVLTEVWLEVGSDGDPRVAWMRRGDGYSTESVYRRRRVTGWDPEQLILGSTLWGFRVDEKGYPWAITGYPRESAILRPQ</sequence>
<evidence type="ECO:0000259" key="3">
    <source>
        <dbReference type="Pfam" id="PF13205"/>
    </source>
</evidence>
<dbReference type="RefSeq" id="WP_169351051.1">
    <property type="nucleotide sequence ID" value="NZ_JABBJJ010000361.1"/>
</dbReference>
<dbReference type="InterPro" id="IPR032812">
    <property type="entry name" value="SbsA_Ig"/>
</dbReference>
<feature type="signal peptide" evidence="2">
    <location>
        <begin position="1"/>
        <end position="23"/>
    </location>
</feature>
<evidence type="ECO:0000256" key="1">
    <source>
        <dbReference type="ARBA" id="ARBA00022729"/>
    </source>
</evidence>
<evidence type="ECO:0000256" key="2">
    <source>
        <dbReference type="SAM" id="SignalP"/>
    </source>
</evidence>
<reference evidence="4 5" key="1">
    <citation type="submission" date="2020-04" db="EMBL/GenBank/DDBJ databases">
        <title>Draft genome of Pyxidicoccus fallax type strain.</title>
        <authorList>
            <person name="Whitworth D.E."/>
        </authorList>
    </citation>
    <scope>NUCLEOTIDE SEQUENCE [LARGE SCALE GENOMIC DNA]</scope>
    <source>
        <strain evidence="4 5">DSM 14698</strain>
    </source>
</reference>
<dbReference type="EMBL" id="JABBJJ010000361">
    <property type="protein sequence ID" value="NMO21881.1"/>
    <property type="molecule type" value="Genomic_DNA"/>
</dbReference>
<accession>A0A848LW70</accession>
<dbReference type="Gene3D" id="2.60.40.1220">
    <property type="match status" value="1"/>
</dbReference>
<feature type="chain" id="PRO_5032425348" evidence="2">
    <location>
        <begin position="24"/>
        <end position="599"/>
    </location>
</feature>
<dbReference type="InterPro" id="IPR014755">
    <property type="entry name" value="Cu-Rt/internalin_Ig-like"/>
</dbReference>
<proteinExistence type="predicted"/>
<name>A0A848LW70_9BACT</name>
<evidence type="ECO:0000313" key="5">
    <source>
        <dbReference type="Proteomes" id="UP000518300"/>
    </source>
</evidence>
<dbReference type="SUPFAM" id="SSF75005">
    <property type="entry name" value="Arabinanase/levansucrase/invertase"/>
    <property type="match status" value="1"/>
</dbReference>
<comment type="caution">
    <text evidence="4">The sequence shown here is derived from an EMBL/GenBank/DDBJ whole genome shotgun (WGS) entry which is preliminary data.</text>
</comment>
<organism evidence="4 5">
    <name type="scientific">Pyxidicoccus fallax</name>
    <dbReference type="NCBI Taxonomy" id="394095"/>
    <lineage>
        <taxon>Bacteria</taxon>
        <taxon>Pseudomonadati</taxon>
        <taxon>Myxococcota</taxon>
        <taxon>Myxococcia</taxon>
        <taxon>Myxococcales</taxon>
        <taxon>Cystobacterineae</taxon>
        <taxon>Myxococcaceae</taxon>
        <taxon>Pyxidicoccus</taxon>
    </lineage>
</organism>